<keyword evidence="2" id="KW-1133">Transmembrane helix</keyword>
<sequence>MKPIPTETGTDVGYVGKWIGAVAGGALMMYLLDPERGAARRARALSALRSAGARTGASVDHVLHQAGDRLADLKDSATDALSRSADRARHDAHEAAERGADATRRLRQESGASHAAASHNSYAASPDYDRGSRAGGGLGAWLRGLGGQRSPSQTYGHAHARDGAADWHGDAPHPALVGGGMLGLLGLMRRSPAGLLVGLAALALLMQATRNRTYRVTDNIGRMKPTGSTRATEGMPAMPVTTGTPSTPQTQPEAQRHGAAPPAAPDDAAGGRYLH</sequence>
<feature type="region of interest" description="Disordered" evidence="1">
    <location>
        <begin position="219"/>
        <end position="275"/>
    </location>
</feature>
<evidence type="ECO:0000256" key="2">
    <source>
        <dbReference type="SAM" id="Phobius"/>
    </source>
</evidence>
<gene>
    <name evidence="3" type="ORF">LE190_05225</name>
</gene>
<reference evidence="3 4" key="1">
    <citation type="submission" date="2021-07" db="EMBL/GenBank/DDBJ databases">
        <title>Characterization of Violacein-producing bacteria and related species.</title>
        <authorList>
            <person name="Wilson H.S."/>
            <person name="De Leon M.E."/>
        </authorList>
    </citation>
    <scope>NUCLEOTIDE SEQUENCE [LARGE SCALE GENOMIC DNA]</scope>
    <source>
        <strain evidence="3 4">HSC-2F05</strain>
    </source>
</reference>
<feature type="compositionally biased region" description="Low complexity" evidence="1">
    <location>
        <begin position="110"/>
        <end position="125"/>
    </location>
</feature>
<feature type="compositionally biased region" description="Basic and acidic residues" evidence="1">
    <location>
        <begin position="84"/>
        <end position="108"/>
    </location>
</feature>
<accession>A0ABS7Y6L9</accession>
<protein>
    <recommendedName>
        <fullName evidence="5">YtxH domain-containing protein</fullName>
    </recommendedName>
</protein>
<comment type="caution">
    <text evidence="3">The sequence shown here is derived from an EMBL/GenBank/DDBJ whole genome shotgun (WGS) entry which is preliminary data.</text>
</comment>
<evidence type="ECO:0000313" key="3">
    <source>
        <dbReference type="EMBL" id="MCA1855326.1"/>
    </source>
</evidence>
<evidence type="ECO:0000256" key="1">
    <source>
        <dbReference type="SAM" id="MobiDB-lite"/>
    </source>
</evidence>
<name>A0ABS7Y6L9_9BURK</name>
<evidence type="ECO:0008006" key="5">
    <source>
        <dbReference type="Google" id="ProtNLM"/>
    </source>
</evidence>
<organism evidence="3 4">
    <name type="scientific">Massilia hydrophila</name>
    <dbReference type="NCBI Taxonomy" id="3044279"/>
    <lineage>
        <taxon>Bacteria</taxon>
        <taxon>Pseudomonadati</taxon>
        <taxon>Pseudomonadota</taxon>
        <taxon>Betaproteobacteria</taxon>
        <taxon>Burkholderiales</taxon>
        <taxon>Oxalobacteraceae</taxon>
        <taxon>Telluria group</taxon>
        <taxon>Massilia</taxon>
    </lineage>
</organism>
<dbReference type="RefSeq" id="WP_225237689.1">
    <property type="nucleotide sequence ID" value="NZ_JAHYBX010000001.1"/>
</dbReference>
<keyword evidence="2" id="KW-0812">Transmembrane</keyword>
<feature type="compositionally biased region" description="Low complexity" evidence="1">
    <location>
        <begin position="239"/>
        <end position="275"/>
    </location>
</feature>
<keyword evidence="2" id="KW-0472">Membrane</keyword>
<proteinExistence type="predicted"/>
<feature type="region of interest" description="Disordered" evidence="1">
    <location>
        <begin position="81"/>
        <end position="129"/>
    </location>
</feature>
<dbReference type="EMBL" id="JAHYBX010000001">
    <property type="protein sequence ID" value="MCA1855326.1"/>
    <property type="molecule type" value="Genomic_DNA"/>
</dbReference>
<keyword evidence="4" id="KW-1185">Reference proteome</keyword>
<feature type="transmembrane region" description="Helical" evidence="2">
    <location>
        <begin position="12"/>
        <end position="32"/>
    </location>
</feature>
<evidence type="ECO:0000313" key="4">
    <source>
        <dbReference type="Proteomes" id="UP001198602"/>
    </source>
</evidence>
<dbReference type="Proteomes" id="UP001198602">
    <property type="component" value="Unassembled WGS sequence"/>
</dbReference>
<feature type="region of interest" description="Disordered" evidence="1">
    <location>
        <begin position="144"/>
        <end position="163"/>
    </location>
</feature>